<dbReference type="Proteomes" id="UP000672097">
    <property type="component" value="Unassembled WGS sequence"/>
</dbReference>
<dbReference type="Pfam" id="PF16290">
    <property type="entry name" value="DUF4936"/>
    <property type="match status" value="1"/>
</dbReference>
<gene>
    <name evidence="1" type="ORF">KAK11_05060</name>
</gene>
<dbReference type="InterPro" id="IPR032556">
    <property type="entry name" value="DUF4936"/>
</dbReference>
<reference evidence="1 2" key="1">
    <citation type="submission" date="2021-04" db="EMBL/GenBank/DDBJ databases">
        <title>The genome sequence of type strain Ideonella paludis KCTC 32238.</title>
        <authorList>
            <person name="Liu Y."/>
        </authorList>
    </citation>
    <scope>NUCLEOTIDE SEQUENCE [LARGE SCALE GENOMIC DNA]</scope>
    <source>
        <strain evidence="1 2">KCTC 32238</strain>
    </source>
</reference>
<protein>
    <submittedName>
        <fullName evidence="1">DUF4936 family protein</fullName>
    </submittedName>
</protein>
<organism evidence="1 2">
    <name type="scientific">Ideonella paludis</name>
    <dbReference type="NCBI Taxonomy" id="1233411"/>
    <lineage>
        <taxon>Bacteria</taxon>
        <taxon>Pseudomonadati</taxon>
        <taxon>Pseudomonadota</taxon>
        <taxon>Betaproteobacteria</taxon>
        <taxon>Burkholderiales</taxon>
        <taxon>Sphaerotilaceae</taxon>
        <taxon>Ideonella</taxon>
    </lineage>
</organism>
<comment type="caution">
    <text evidence="1">The sequence shown here is derived from an EMBL/GenBank/DDBJ whole genome shotgun (WGS) entry which is preliminary data.</text>
</comment>
<dbReference type="EMBL" id="JAGQDG010000002">
    <property type="protein sequence ID" value="MBQ0934693.1"/>
    <property type="molecule type" value="Genomic_DNA"/>
</dbReference>
<evidence type="ECO:0000313" key="1">
    <source>
        <dbReference type="EMBL" id="MBQ0934693.1"/>
    </source>
</evidence>
<evidence type="ECO:0000313" key="2">
    <source>
        <dbReference type="Proteomes" id="UP000672097"/>
    </source>
</evidence>
<dbReference type="RefSeq" id="WP_210806909.1">
    <property type="nucleotide sequence ID" value="NZ_JAGQDG010000002.1"/>
</dbReference>
<sequence>MHISQQWFIYYRIRADDQAPVIHAVRAFQALLCERWPGLRAQVLRRTDLQNEMLTLMETYDLSLDPAAAGLDAGMSRLRGEIDQAATALTPWLQSARHTEEFVPCV</sequence>
<proteinExistence type="predicted"/>
<keyword evidence="2" id="KW-1185">Reference proteome</keyword>
<accession>A0ABS5DU79</accession>
<name>A0ABS5DU79_9BURK</name>